<keyword evidence="3" id="KW-0012">Acyltransferase</keyword>
<gene>
    <name evidence="4" type="ORF">LTRI10_LOCUS17638</name>
</gene>
<dbReference type="InterPro" id="IPR023213">
    <property type="entry name" value="CAT-like_dom_sf"/>
</dbReference>
<dbReference type="Gene3D" id="3.30.559.10">
    <property type="entry name" value="Chloramphenicol acetyltransferase-like domain"/>
    <property type="match status" value="2"/>
</dbReference>
<evidence type="ECO:0000313" key="4">
    <source>
        <dbReference type="EMBL" id="CAL1375867.1"/>
    </source>
</evidence>
<keyword evidence="5" id="KW-1185">Reference proteome</keyword>
<proteinExistence type="inferred from homology"/>
<comment type="similarity">
    <text evidence="1">Belongs to the plant acyltransferase family.</text>
</comment>
<name>A0AAV2DQS0_9ROSI</name>
<dbReference type="PANTHER" id="PTHR31623:SF118">
    <property type="entry name" value="BAHD ACYLTRANSFERASE"/>
    <property type="match status" value="1"/>
</dbReference>
<reference evidence="4 5" key="1">
    <citation type="submission" date="2024-04" db="EMBL/GenBank/DDBJ databases">
        <authorList>
            <person name="Fracassetti M."/>
        </authorList>
    </citation>
    <scope>NUCLEOTIDE SEQUENCE [LARGE SCALE GENOMIC DNA]</scope>
</reference>
<protein>
    <submittedName>
        <fullName evidence="4">Uncharacterized protein</fullName>
    </submittedName>
</protein>
<accession>A0AAV2DQS0</accession>
<evidence type="ECO:0000313" key="5">
    <source>
        <dbReference type="Proteomes" id="UP001497516"/>
    </source>
</evidence>
<dbReference type="PANTHER" id="PTHR31623">
    <property type="entry name" value="F21J9.9"/>
    <property type="match status" value="1"/>
</dbReference>
<keyword evidence="2" id="KW-0808">Transferase</keyword>
<evidence type="ECO:0000256" key="1">
    <source>
        <dbReference type="ARBA" id="ARBA00009861"/>
    </source>
</evidence>
<dbReference type="GO" id="GO:0016746">
    <property type="term" value="F:acyltransferase activity"/>
    <property type="evidence" value="ECO:0007669"/>
    <property type="project" value="UniProtKB-KW"/>
</dbReference>
<organism evidence="4 5">
    <name type="scientific">Linum trigynum</name>
    <dbReference type="NCBI Taxonomy" id="586398"/>
    <lineage>
        <taxon>Eukaryota</taxon>
        <taxon>Viridiplantae</taxon>
        <taxon>Streptophyta</taxon>
        <taxon>Embryophyta</taxon>
        <taxon>Tracheophyta</taxon>
        <taxon>Spermatophyta</taxon>
        <taxon>Magnoliopsida</taxon>
        <taxon>eudicotyledons</taxon>
        <taxon>Gunneridae</taxon>
        <taxon>Pentapetalae</taxon>
        <taxon>rosids</taxon>
        <taxon>fabids</taxon>
        <taxon>Malpighiales</taxon>
        <taxon>Linaceae</taxon>
        <taxon>Linum</taxon>
    </lineage>
</organism>
<evidence type="ECO:0000256" key="2">
    <source>
        <dbReference type="ARBA" id="ARBA00022679"/>
    </source>
</evidence>
<dbReference type="EMBL" id="OZ034816">
    <property type="protein sequence ID" value="CAL1375867.1"/>
    <property type="molecule type" value="Genomic_DNA"/>
</dbReference>
<evidence type="ECO:0000256" key="3">
    <source>
        <dbReference type="ARBA" id="ARBA00023315"/>
    </source>
</evidence>
<dbReference type="Proteomes" id="UP001497516">
    <property type="component" value="Chromosome 3"/>
</dbReference>
<dbReference type="Pfam" id="PF02458">
    <property type="entry name" value="Transferase"/>
    <property type="match status" value="1"/>
</dbReference>
<sequence length="459" mass="50859">MVLLPGKPEVFFREMVRPSTPTPDSHRIHRLSFFDQFSPPFYVPLLYFYLNHHHQPNHEDTTLADLIDDRTRALKRSLSEALSTYYPLAGRMGDDEDGPLTFHCNDEGVVFLQARMNSKLSTVLSHPDGDQRDEALNLLFPDGFSDKFTSLSSPLLVQVTSFECGGMALSICASHKVLDMASFCAFINYWAATAPSTSLPSSTKNHPDFNLATLFPPVDLPPATTAIIEPPPKVKSICKRFVFGPSDLAKLKALAEKNNVKNPTRVELVLALICSCAISASKACRSGKWTYKLTQAVNLRTRLSTLPVAGSDLSLGNLSSAFAMKVAGETDETDLAEMIRRVKTEHFSSCAAETGGGCDQFRCFIEETRKGLKAEEAEKVYVSSSWCRFQLYEADFGWGKPVWVICGIREPKIVLLDTREGGGIEALVCLEEGEMAVFQHDQRLLDFARVNPIVSVETM</sequence>
<dbReference type="AlphaFoldDB" id="A0AAV2DQS0"/>